<keyword evidence="5" id="KW-0689">Ribosomal protein</keyword>
<comment type="similarity">
    <text evidence="1">Belongs to the acetyltransferase family.</text>
</comment>
<evidence type="ECO:0000256" key="3">
    <source>
        <dbReference type="ARBA" id="ARBA00023315"/>
    </source>
</evidence>
<protein>
    <submittedName>
        <fullName evidence="5">Ribosomal protein S18 acetylase RimI</fullName>
    </submittedName>
</protein>
<dbReference type="InterPro" id="IPR051016">
    <property type="entry name" value="Diverse_Substrate_AcTransf"/>
</dbReference>
<dbReference type="PANTHER" id="PTHR10545">
    <property type="entry name" value="DIAMINE N-ACETYLTRANSFERASE"/>
    <property type="match status" value="1"/>
</dbReference>
<dbReference type="CDD" id="cd04301">
    <property type="entry name" value="NAT_SF"/>
    <property type="match status" value="1"/>
</dbReference>
<evidence type="ECO:0000313" key="6">
    <source>
        <dbReference type="Proteomes" id="UP000184509"/>
    </source>
</evidence>
<dbReference type="PROSITE" id="PS51186">
    <property type="entry name" value="GNAT"/>
    <property type="match status" value="1"/>
</dbReference>
<dbReference type="STRING" id="1297750.SAMN05444405_102265"/>
<dbReference type="InterPro" id="IPR016181">
    <property type="entry name" value="Acyl_CoA_acyltransferase"/>
</dbReference>
<accession>A0A1M4VBM6</accession>
<keyword evidence="6" id="KW-1185">Reference proteome</keyword>
<dbReference type="PIRSF" id="PIRSF037663">
    <property type="entry name" value="Acetyltransf_GNAT_prd"/>
    <property type="match status" value="1"/>
</dbReference>
<organism evidence="5 6">
    <name type="scientific">Bacteroides luti</name>
    <dbReference type="NCBI Taxonomy" id="1297750"/>
    <lineage>
        <taxon>Bacteria</taxon>
        <taxon>Pseudomonadati</taxon>
        <taxon>Bacteroidota</taxon>
        <taxon>Bacteroidia</taxon>
        <taxon>Bacteroidales</taxon>
        <taxon>Bacteroidaceae</taxon>
        <taxon>Bacteroides</taxon>
    </lineage>
</organism>
<dbReference type="InterPro" id="IPR017255">
    <property type="entry name" value="AcTrfase_GNAT_prd"/>
</dbReference>
<dbReference type="FunFam" id="3.40.630.30:FF:000064">
    <property type="entry name" value="GNAT family acetyltransferase"/>
    <property type="match status" value="1"/>
</dbReference>
<keyword evidence="3" id="KW-0012">Acyltransferase</keyword>
<keyword evidence="5" id="KW-0687">Ribonucleoprotein</keyword>
<dbReference type="Pfam" id="PF00583">
    <property type="entry name" value="Acetyltransf_1"/>
    <property type="match status" value="1"/>
</dbReference>
<dbReference type="PANTHER" id="PTHR10545:SF29">
    <property type="entry name" value="GH14572P-RELATED"/>
    <property type="match status" value="1"/>
</dbReference>
<dbReference type="EMBL" id="FQTV01000002">
    <property type="protein sequence ID" value="SHE66327.1"/>
    <property type="molecule type" value="Genomic_DNA"/>
</dbReference>
<name>A0A1M4VBM6_9BACE</name>
<feature type="domain" description="N-acetyltransferase" evidence="4">
    <location>
        <begin position="3"/>
        <end position="146"/>
    </location>
</feature>
<sequence>MEFIIRKAQEYDYPVIFSMIRDFAAFENCSDKLENTLELMQKEKEFINCLVAETESKEIVGYVIYFFAYYTWFGKSLYMDDLYVKDTFRGKGIGSSLINSVIDFARKEDCHKLRWQVSGWNNPAIEFYKKLGATIDDVERNCDLIF</sequence>
<proteinExistence type="inferred from homology"/>
<evidence type="ECO:0000259" key="4">
    <source>
        <dbReference type="PROSITE" id="PS51186"/>
    </source>
</evidence>
<evidence type="ECO:0000313" key="5">
    <source>
        <dbReference type="EMBL" id="SHE66327.1"/>
    </source>
</evidence>
<dbReference type="AlphaFoldDB" id="A0A1M4VBM6"/>
<dbReference type="OrthoDB" id="9805924at2"/>
<dbReference type="GO" id="GO:0008080">
    <property type="term" value="F:N-acetyltransferase activity"/>
    <property type="evidence" value="ECO:0007669"/>
    <property type="project" value="UniProtKB-ARBA"/>
</dbReference>
<keyword evidence="2" id="KW-0808">Transferase</keyword>
<gene>
    <name evidence="5" type="ORF">SAMN05444405_102265</name>
</gene>
<reference evidence="6" key="1">
    <citation type="submission" date="2016-11" db="EMBL/GenBank/DDBJ databases">
        <authorList>
            <person name="Varghese N."/>
            <person name="Submissions S."/>
        </authorList>
    </citation>
    <scope>NUCLEOTIDE SEQUENCE [LARGE SCALE GENOMIC DNA]</scope>
    <source>
        <strain evidence="6">DSM 26991</strain>
    </source>
</reference>
<dbReference type="GO" id="GO:0005840">
    <property type="term" value="C:ribosome"/>
    <property type="evidence" value="ECO:0007669"/>
    <property type="project" value="UniProtKB-KW"/>
</dbReference>
<dbReference type="InterPro" id="IPR000182">
    <property type="entry name" value="GNAT_dom"/>
</dbReference>
<dbReference type="Proteomes" id="UP000184509">
    <property type="component" value="Unassembled WGS sequence"/>
</dbReference>
<dbReference type="RefSeq" id="WP_073399060.1">
    <property type="nucleotide sequence ID" value="NZ_FQTV01000002.1"/>
</dbReference>
<evidence type="ECO:0000256" key="2">
    <source>
        <dbReference type="ARBA" id="ARBA00022679"/>
    </source>
</evidence>
<dbReference type="SUPFAM" id="SSF55729">
    <property type="entry name" value="Acyl-CoA N-acyltransferases (Nat)"/>
    <property type="match status" value="1"/>
</dbReference>
<dbReference type="Gene3D" id="3.40.630.30">
    <property type="match status" value="1"/>
</dbReference>
<evidence type="ECO:0000256" key="1">
    <source>
        <dbReference type="ARBA" id="ARBA00008694"/>
    </source>
</evidence>